<evidence type="ECO:0000313" key="8">
    <source>
        <dbReference type="Proteomes" id="UP000235460"/>
    </source>
</evidence>
<dbReference type="PANTHER" id="PTHR37165">
    <property type="entry name" value="PEPTIDASE U56 FAMILY"/>
    <property type="match status" value="1"/>
</dbReference>
<accession>A0A2N7PQ48</accession>
<proteinExistence type="predicted"/>
<dbReference type="Gene3D" id="6.10.140.1960">
    <property type="match status" value="1"/>
</dbReference>
<dbReference type="Pfam" id="PF22277">
    <property type="entry name" value="EncFtn-like"/>
    <property type="match status" value="1"/>
</dbReference>
<dbReference type="PANTHER" id="PTHR37165:SF1">
    <property type="entry name" value="TYPE 1 ENCAPSULIN SHELL PROTEIN"/>
    <property type="match status" value="1"/>
</dbReference>
<evidence type="ECO:0000256" key="5">
    <source>
        <dbReference type="ARBA" id="ARBA00033787"/>
    </source>
</evidence>
<name>A0A2N7PQ48_9BACT</name>
<dbReference type="GO" id="GO:0006879">
    <property type="term" value="P:intracellular iron ion homeostasis"/>
    <property type="evidence" value="ECO:0007669"/>
    <property type="project" value="UniProtKB-KW"/>
</dbReference>
<reference evidence="7 8" key="1">
    <citation type="submission" date="2018-01" db="EMBL/GenBank/DDBJ databases">
        <title>Metagenomic assembled genomes from two thermal pools in the Uzon Caldera, Kamchatka, Russia.</title>
        <authorList>
            <person name="Wilkins L."/>
            <person name="Ettinger C."/>
        </authorList>
    </citation>
    <scope>NUCLEOTIDE SEQUENCE [LARGE SCALE GENOMIC DNA]</scope>
    <source>
        <strain evidence="7">ZAV-08</strain>
    </source>
</reference>
<dbReference type="GO" id="GO:0140737">
    <property type="term" value="C:encapsulin nanocompartment"/>
    <property type="evidence" value="ECO:0007669"/>
    <property type="project" value="UniProtKB-SubCell"/>
</dbReference>
<dbReference type="GO" id="GO:0046872">
    <property type="term" value="F:metal ion binding"/>
    <property type="evidence" value="ECO:0007669"/>
    <property type="project" value="UniProtKB-KW"/>
</dbReference>
<sequence length="100" mass="11637">MLSKIPFDLTRIEEEDLDKQILRIAIIAELDAINLYEQLAALTEDENLKAVFLDIAREEKTHVGEFLTMLLMKDEEQEEELEAGEEEVEEILEGEEEEKE</sequence>
<evidence type="ECO:0000256" key="1">
    <source>
        <dbReference type="ARBA" id="ARBA00022434"/>
    </source>
</evidence>
<dbReference type="InterPro" id="IPR009078">
    <property type="entry name" value="Ferritin-like_SF"/>
</dbReference>
<dbReference type="Proteomes" id="UP000235460">
    <property type="component" value="Unassembled WGS sequence"/>
</dbReference>
<evidence type="ECO:0000313" key="7">
    <source>
        <dbReference type="EMBL" id="PMP68777.1"/>
    </source>
</evidence>
<comment type="caution">
    <text evidence="7">The sequence shown here is derived from an EMBL/GenBank/DDBJ whole genome shotgun (WGS) entry which is preliminary data.</text>
</comment>
<dbReference type="InterPro" id="IPR051429">
    <property type="entry name" value="Encapsulin_nc"/>
</dbReference>
<organism evidence="7 8">
    <name type="scientific">Thermodesulfobacterium geofontis</name>
    <dbReference type="NCBI Taxonomy" id="1295609"/>
    <lineage>
        <taxon>Bacteria</taxon>
        <taxon>Pseudomonadati</taxon>
        <taxon>Thermodesulfobacteriota</taxon>
        <taxon>Thermodesulfobacteria</taxon>
        <taxon>Thermodesulfobacteriales</taxon>
        <taxon>Thermodesulfobacteriaceae</taxon>
        <taxon>Thermodesulfobacterium</taxon>
    </lineage>
</organism>
<evidence type="ECO:0000256" key="4">
    <source>
        <dbReference type="ARBA" id="ARBA00033738"/>
    </source>
</evidence>
<feature type="region of interest" description="Disordered" evidence="6">
    <location>
        <begin position="75"/>
        <end position="100"/>
    </location>
</feature>
<protein>
    <submittedName>
        <fullName evidence="7">Rubrerythrin</fullName>
    </submittedName>
</protein>
<keyword evidence="2" id="KW-0479">Metal-binding</keyword>
<dbReference type="AlphaFoldDB" id="A0A2N7PQ48"/>
<evidence type="ECO:0000256" key="6">
    <source>
        <dbReference type="SAM" id="MobiDB-lite"/>
    </source>
</evidence>
<dbReference type="SUPFAM" id="SSF47240">
    <property type="entry name" value="Ferritin-like"/>
    <property type="match status" value="1"/>
</dbReference>
<gene>
    <name evidence="7" type="ORF">C0190_00930</name>
</gene>
<keyword evidence="5" id="KW-1284">Encapsulin nanocompartment</keyword>
<evidence type="ECO:0000256" key="2">
    <source>
        <dbReference type="ARBA" id="ARBA00022723"/>
    </source>
</evidence>
<dbReference type="InterPro" id="IPR054581">
    <property type="entry name" value="EncFtn-like"/>
</dbReference>
<keyword evidence="1" id="KW-0409">Iron storage</keyword>
<dbReference type="EMBL" id="PNIK01000014">
    <property type="protein sequence ID" value="PMP68777.1"/>
    <property type="molecule type" value="Genomic_DNA"/>
</dbReference>
<keyword evidence="3" id="KW-0408">Iron</keyword>
<comment type="subcellular location">
    <subcellularLocation>
        <location evidence="4">Encapsulin nanocompartment</location>
    </subcellularLocation>
</comment>
<evidence type="ECO:0000256" key="3">
    <source>
        <dbReference type="ARBA" id="ARBA00023004"/>
    </source>
</evidence>